<keyword evidence="3" id="KW-1185">Reference proteome</keyword>
<proteinExistence type="predicted"/>
<reference evidence="2 3" key="1">
    <citation type="submission" date="2019-05" db="EMBL/GenBank/DDBJ databases">
        <title>Another draft genome of Portunus trituberculatus and its Hox gene families provides insights of decapod evolution.</title>
        <authorList>
            <person name="Jeong J.-H."/>
            <person name="Song I."/>
            <person name="Kim S."/>
            <person name="Choi T."/>
            <person name="Kim D."/>
            <person name="Ryu S."/>
            <person name="Kim W."/>
        </authorList>
    </citation>
    <scope>NUCLEOTIDE SEQUENCE [LARGE SCALE GENOMIC DNA]</scope>
    <source>
        <tissue evidence="2">Muscle</tissue>
    </source>
</reference>
<organism evidence="2 3">
    <name type="scientific">Portunus trituberculatus</name>
    <name type="common">Swimming crab</name>
    <name type="synonym">Neptunus trituberculatus</name>
    <dbReference type="NCBI Taxonomy" id="210409"/>
    <lineage>
        <taxon>Eukaryota</taxon>
        <taxon>Metazoa</taxon>
        <taxon>Ecdysozoa</taxon>
        <taxon>Arthropoda</taxon>
        <taxon>Crustacea</taxon>
        <taxon>Multicrustacea</taxon>
        <taxon>Malacostraca</taxon>
        <taxon>Eumalacostraca</taxon>
        <taxon>Eucarida</taxon>
        <taxon>Decapoda</taxon>
        <taxon>Pleocyemata</taxon>
        <taxon>Brachyura</taxon>
        <taxon>Eubrachyura</taxon>
        <taxon>Portunoidea</taxon>
        <taxon>Portunidae</taxon>
        <taxon>Portuninae</taxon>
        <taxon>Portunus</taxon>
    </lineage>
</organism>
<protein>
    <submittedName>
        <fullName evidence="2">Uncharacterized protein</fullName>
    </submittedName>
</protein>
<evidence type="ECO:0000256" key="1">
    <source>
        <dbReference type="SAM" id="MobiDB-lite"/>
    </source>
</evidence>
<accession>A0A5B7JLR3</accession>
<evidence type="ECO:0000313" key="2">
    <source>
        <dbReference type="EMBL" id="MPC93264.1"/>
    </source>
</evidence>
<name>A0A5B7JLR3_PORTR</name>
<comment type="caution">
    <text evidence="2">The sequence shown here is derived from an EMBL/GenBank/DDBJ whole genome shotgun (WGS) entry which is preliminary data.</text>
</comment>
<dbReference type="Proteomes" id="UP000324222">
    <property type="component" value="Unassembled WGS sequence"/>
</dbReference>
<gene>
    <name evidence="2" type="ORF">E2C01_088388</name>
</gene>
<dbReference type="EMBL" id="VSRR010094262">
    <property type="protein sequence ID" value="MPC93264.1"/>
    <property type="molecule type" value="Genomic_DNA"/>
</dbReference>
<sequence>MHKPVTPAPRYRKTAFTFLHGTSLSLCSLVLLSDLGPSASSLSKHARKVIQRTSCSTAKAATLPPPPSPPKPARPA</sequence>
<feature type="compositionally biased region" description="Pro residues" evidence="1">
    <location>
        <begin position="63"/>
        <end position="76"/>
    </location>
</feature>
<feature type="region of interest" description="Disordered" evidence="1">
    <location>
        <begin position="53"/>
        <end position="76"/>
    </location>
</feature>
<evidence type="ECO:0000313" key="3">
    <source>
        <dbReference type="Proteomes" id="UP000324222"/>
    </source>
</evidence>
<dbReference type="AlphaFoldDB" id="A0A5B7JLR3"/>